<feature type="transmembrane region" description="Helical" evidence="1">
    <location>
        <begin position="7"/>
        <end position="26"/>
    </location>
</feature>
<dbReference type="EMBL" id="JABBGC010000001">
    <property type="protein sequence ID" value="NML38738.1"/>
    <property type="molecule type" value="Genomic_DNA"/>
</dbReference>
<organism evidence="2 3">
    <name type="scientific">Chitinophaga fulva</name>
    <dbReference type="NCBI Taxonomy" id="2728842"/>
    <lineage>
        <taxon>Bacteria</taxon>
        <taxon>Pseudomonadati</taxon>
        <taxon>Bacteroidota</taxon>
        <taxon>Chitinophagia</taxon>
        <taxon>Chitinophagales</taxon>
        <taxon>Chitinophagaceae</taxon>
        <taxon>Chitinophaga</taxon>
    </lineage>
</organism>
<evidence type="ECO:0000256" key="1">
    <source>
        <dbReference type="SAM" id="Phobius"/>
    </source>
</evidence>
<keyword evidence="1" id="KW-0812">Transmembrane</keyword>
<gene>
    <name evidence="2" type="ORF">HHL17_16130</name>
</gene>
<keyword evidence="1" id="KW-0472">Membrane</keyword>
<name>A0A848GSE4_9BACT</name>
<dbReference type="AlphaFoldDB" id="A0A848GSE4"/>
<evidence type="ECO:0000313" key="2">
    <source>
        <dbReference type="EMBL" id="NML38738.1"/>
    </source>
</evidence>
<sequence>MKAALKFISLYAVCCLVVIVVLYWLKFFSIEIFSYLLWFYIEEWLLGLIIYPLVNRSVEWLRPGYLLKILMDGMVCILLLNIPFLIADHEILTVDLVKRIGSGVDLHDILYRCPA</sequence>
<keyword evidence="1" id="KW-1133">Transmembrane helix</keyword>
<proteinExistence type="predicted"/>
<feature type="transmembrane region" description="Helical" evidence="1">
    <location>
        <begin position="65"/>
        <end position="86"/>
    </location>
</feature>
<dbReference type="RefSeq" id="WP_169225711.1">
    <property type="nucleotide sequence ID" value="NZ_JABBGC010000001.1"/>
</dbReference>
<protein>
    <submittedName>
        <fullName evidence="2">Uncharacterized protein</fullName>
    </submittedName>
</protein>
<dbReference type="Proteomes" id="UP000583266">
    <property type="component" value="Unassembled WGS sequence"/>
</dbReference>
<keyword evidence="3" id="KW-1185">Reference proteome</keyword>
<comment type="caution">
    <text evidence="2">The sequence shown here is derived from an EMBL/GenBank/DDBJ whole genome shotgun (WGS) entry which is preliminary data.</text>
</comment>
<reference evidence="2 3" key="1">
    <citation type="submission" date="2020-04" db="EMBL/GenBank/DDBJ databases">
        <title>Chitinophaga sp. G-6-1-13 sp. nov., isolated from soil.</title>
        <authorList>
            <person name="Dahal R.H."/>
            <person name="Chaudhary D.K."/>
        </authorList>
    </citation>
    <scope>NUCLEOTIDE SEQUENCE [LARGE SCALE GENOMIC DNA]</scope>
    <source>
        <strain evidence="2 3">G-6-1-13</strain>
    </source>
</reference>
<accession>A0A848GSE4</accession>
<feature type="transmembrane region" description="Helical" evidence="1">
    <location>
        <begin position="32"/>
        <end position="53"/>
    </location>
</feature>
<evidence type="ECO:0000313" key="3">
    <source>
        <dbReference type="Proteomes" id="UP000583266"/>
    </source>
</evidence>